<protein>
    <submittedName>
        <fullName evidence="6">WD40 repeat-like protein</fullName>
    </submittedName>
</protein>
<accession>A0A3N4KRR5</accession>
<dbReference type="InterPro" id="IPR036322">
    <property type="entry name" value="WD40_repeat_dom_sf"/>
</dbReference>
<evidence type="ECO:0000256" key="1">
    <source>
        <dbReference type="ARBA" id="ARBA00022574"/>
    </source>
</evidence>
<dbReference type="GO" id="GO:0043161">
    <property type="term" value="P:proteasome-mediated ubiquitin-dependent protein catabolic process"/>
    <property type="evidence" value="ECO:0007669"/>
    <property type="project" value="TreeGrafter"/>
</dbReference>
<dbReference type="AlphaFoldDB" id="A0A3N4KRR5"/>
<sequence>MGVNALDIERQNSKFLLSAGADASISLWNLDSTPDRELGFEPTEFVPSPKSHKYAISSISFYPADHGLFITSSFDKTVKAWDTNAMEYVTEFNLEEIVYSAVMAPKSFHTMVAVSSQFPAVRLLDLNTGGNIHSLVGHIGAGTLGINWSPRDEYILASGGTDGTVRLWDIRRAASCLACLDKTNSGSYKVDGKNLAHDGPVNGVSWSEDGAQLVTLGHDDTMRVWRMSTGENIMTKFEAPIRNRRNQTVNPILTPLQISDPQLVFTSSNSSILGFNLNKGVLVKRLKIPRTSTINALVQRPGHPDIYSATTEGKIIAWVPGTQSNQENAAVANEKQNPLDSIYHSLTRTPMTFT</sequence>
<evidence type="ECO:0000256" key="2">
    <source>
        <dbReference type="ARBA" id="ARBA00022737"/>
    </source>
</evidence>
<keyword evidence="4" id="KW-0234">DNA repair</keyword>
<dbReference type="Gene3D" id="2.130.10.10">
    <property type="entry name" value="YVTN repeat-like/Quinoprotein amine dehydrogenase"/>
    <property type="match status" value="1"/>
</dbReference>
<feature type="repeat" description="WD" evidence="5">
    <location>
        <begin position="49"/>
        <end position="91"/>
    </location>
</feature>
<dbReference type="InterPro" id="IPR042238">
    <property type="entry name" value="Rad28/ERCC8/Ckn1/ATCSA-1"/>
</dbReference>
<feature type="repeat" description="WD" evidence="5">
    <location>
        <begin position="1"/>
        <end position="32"/>
    </location>
</feature>
<evidence type="ECO:0000313" key="6">
    <source>
        <dbReference type="EMBL" id="RPB12099.1"/>
    </source>
</evidence>
<keyword evidence="3" id="KW-0227">DNA damage</keyword>
<dbReference type="PROSITE" id="PS50294">
    <property type="entry name" value="WD_REPEATS_REGION"/>
    <property type="match status" value="2"/>
</dbReference>
<proteinExistence type="predicted"/>
<dbReference type="STRING" id="1392247.A0A3N4KRR5"/>
<evidence type="ECO:0000256" key="4">
    <source>
        <dbReference type="ARBA" id="ARBA00023204"/>
    </source>
</evidence>
<organism evidence="6 7">
    <name type="scientific">Morchella conica CCBAS932</name>
    <dbReference type="NCBI Taxonomy" id="1392247"/>
    <lineage>
        <taxon>Eukaryota</taxon>
        <taxon>Fungi</taxon>
        <taxon>Dikarya</taxon>
        <taxon>Ascomycota</taxon>
        <taxon>Pezizomycotina</taxon>
        <taxon>Pezizomycetes</taxon>
        <taxon>Pezizales</taxon>
        <taxon>Morchellaceae</taxon>
        <taxon>Morchella</taxon>
    </lineage>
</organism>
<dbReference type="OrthoDB" id="361494at2759"/>
<keyword evidence="1 5" id="KW-0853">WD repeat</keyword>
<dbReference type="InterPro" id="IPR015943">
    <property type="entry name" value="WD40/YVTN_repeat-like_dom_sf"/>
</dbReference>
<dbReference type="InterPro" id="IPR001680">
    <property type="entry name" value="WD40_rpt"/>
</dbReference>
<dbReference type="PANTHER" id="PTHR46202">
    <property type="entry name" value="DNA EXCISION REPAIR PROTEIN ERCC-8"/>
    <property type="match status" value="1"/>
</dbReference>
<dbReference type="SUPFAM" id="SSF50978">
    <property type="entry name" value="WD40 repeat-like"/>
    <property type="match status" value="1"/>
</dbReference>
<dbReference type="InterPro" id="IPR020472">
    <property type="entry name" value="WD40_PAC1"/>
</dbReference>
<dbReference type="GO" id="GO:0006283">
    <property type="term" value="P:transcription-coupled nucleotide-excision repair"/>
    <property type="evidence" value="ECO:0007669"/>
    <property type="project" value="InterPro"/>
</dbReference>
<evidence type="ECO:0000256" key="5">
    <source>
        <dbReference type="PROSITE-ProRule" id="PRU00221"/>
    </source>
</evidence>
<evidence type="ECO:0000313" key="7">
    <source>
        <dbReference type="Proteomes" id="UP000277580"/>
    </source>
</evidence>
<dbReference type="PROSITE" id="PS50082">
    <property type="entry name" value="WD_REPEATS_2"/>
    <property type="match status" value="4"/>
</dbReference>
<feature type="repeat" description="WD" evidence="5">
    <location>
        <begin position="194"/>
        <end position="235"/>
    </location>
</feature>
<dbReference type="PROSITE" id="PS00678">
    <property type="entry name" value="WD_REPEATS_1"/>
    <property type="match status" value="2"/>
</dbReference>
<dbReference type="GO" id="GO:0000109">
    <property type="term" value="C:nucleotide-excision repair complex"/>
    <property type="evidence" value="ECO:0007669"/>
    <property type="project" value="TreeGrafter"/>
</dbReference>
<dbReference type="GO" id="GO:0031464">
    <property type="term" value="C:Cul4A-RING E3 ubiquitin ligase complex"/>
    <property type="evidence" value="ECO:0007669"/>
    <property type="project" value="TreeGrafter"/>
</dbReference>
<dbReference type="EMBL" id="ML119131">
    <property type="protein sequence ID" value="RPB12099.1"/>
    <property type="molecule type" value="Genomic_DNA"/>
</dbReference>
<dbReference type="Pfam" id="PF00400">
    <property type="entry name" value="WD40"/>
    <property type="match status" value="3"/>
</dbReference>
<evidence type="ECO:0000256" key="3">
    <source>
        <dbReference type="ARBA" id="ARBA00022763"/>
    </source>
</evidence>
<dbReference type="PRINTS" id="PR00320">
    <property type="entry name" value="GPROTEINBRPT"/>
</dbReference>
<feature type="repeat" description="WD" evidence="5">
    <location>
        <begin position="146"/>
        <end position="171"/>
    </location>
</feature>
<keyword evidence="2" id="KW-0677">Repeat</keyword>
<reference evidence="6 7" key="1">
    <citation type="journal article" date="2018" name="Nat. Ecol. Evol.">
        <title>Pezizomycetes genomes reveal the molecular basis of ectomycorrhizal truffle lifestyle.</title>
        <authorList>
            <person name="Murat C."/>
            <person name="Payen T."/>
            <person name="Noel B."/>
            <person name="Kuo A."/>
            <person name="Morin E."/>
            <person name="Chen J."/>
            <person name="Kohler A."/>
            <person name="Krizsan K."/>
            <person name="Balestrini R."/>
            <person name="Da Silva C."/>
            <person name="Montanini B."/>
            <person name="Hainaut M."/>
            <person name="Levati E."/>
            <person name="Barry K.W."/>
            <person name="Belfiori B."/>
            <person name="Cichocki N."/>
            <person name="Clum A."/>
            <person name="Dockter R.B."/>
            <person name="Fauchery L."/>
            <person name="Guy J."/>
            <person name="Iotti M."/>
            <person name="Le Tacon F."/>
            <person name="Lindquist E.A."/>
            <person name="Lipzen A."/>
            <person name="Malagnac F."/>
            <person name="Mello A."/>
            <person name="Molinier V."/>
            <person name="Miyauchi S."/>
            <person name="Poulain J."/>
            <person name="Riccioni C."/>
            <person name="Rubini A."/>
            <person name="Sitrit Y."/>
            <person name="Splivallo R."/>
            <person name="Traeger S."/>
            <person name="Wang M."/>
            <person name="Zifcakova L."/>
            <person name="Wipf D."/>
            <person name="Zambonelli A."/>
            <person name="Paolocci F."/>
            <person name="Nowrousian M."/>
            <person name="Ottonello S."/>
            <person name="Baldrian P."/>
            <person name="Spatafora J.W."/>
            <person name="Henrissat B."/>
            <person name="Nagy L.G."/>
            <person name="Aury J.M."/>
            <person name="Wincker P."/>
            <person name="Grigoriev I.V."/>
            <person name="Bonfante P."/>
            <person name="Martin F.M."/>
        </authorList>
    </citation>
    <scope>NUCLEOTIDE SEQUENCE [LARGE SCALE GENOMIC DNA]</scope>
    <source>
        <strain evidence="6 7">CCBAS932</strain>
    </source>
</reference>
<dbReference type="FunCoup" id="A0A3N4KRR5">
    <property type="interactions" value="99"/>
</dbReference>
<dbReference type="PANTHER" id="PTHR46202:SF1">
    <property type="entry name" value="DNA EXCISION REPAIR PROTEIN ERCC-8"/>
    <property type="match status" value="1"/>
</dbReference>
<dbReference type="Proteomes" id="UP000277580">
    <property type="component" value="Unassembled WGS sequence"/>
</dbReference>
<dbReference type="InParanoid" id="A0A3N4KRR5"/>
<dbReference type="InterPro" id="IPR019775">
    <property type="entry name" value="WD40_repeat_CS"/>
</dbReference>
<dbReference type="SMART" id="SM00320">
    <property type="entry name" value="WD40"/>
    <property type="match status" value="3"/>
</dbReference>
<keyword evidence="7" id="KW-1185">Reference proteome</keyword>
<gene>
    <name evidence="6" type="ORF">P167DRAFT_574759</name>
</gene>
<name>A0A3N4KRR5_9PEZI</name>
<dbReference type="GO" id="GO:0000209">
    <property type="term" value="P:protein polyubiquitination"/>
    <property type="evidence" value="ECO:0007669"/>
    <property type="project" value="TreeGrafter"/>
</dbReference>